<feature type="domain" description="PilZ" evidence="1">
    <location>
        <begin position="12"/>
        <end position="99"/>
    </location>
</feature>
<dbReference type="Proteomes" id="UP001269375">
    <property type="component" value="Unassembled WGS sequence"/>
</dbReference>
<evidence type="ECO:0000313" key="2">
    <source>
        <dbReference type="EMBL" id="MDR5895838.1"/>
    </source>
</evidence>
<dbReference type="RefSeq" id="WP_251589706.1">
    <property type="nucleotide sequence ID" value="NZ_JAMLJI010000001.1"/>
</dbReference>
<dbReference type="Gene3D" id="2.40.10.220">
    <property type="entry name" value="predicted glycosyltransferase like domains"/>
    <property type="match status" value="1"/>
</dbReference>
<organism evidence="2 3">
    <name type="scientific">Larsenimonas suaedae</name>
    <dbReference type="NCBI Taxonomy" id="1851019"/>
    <lineage>
        <taxon>Bacteria</taxon>
        <taxon>Pseudomonadati</taxon>
        <taxon>Pseudomonadota</taxon>
        <taxon>Gammaproteobacteria</taxon>
        <taxon>Oceanospirillales</taxon>
        <taxon>Halomonadaceae</taxon>
        <taxon>Larsenimonas</taxon>
    </lineage>
</organism>
<evidence type="ECO:0000259" key="1">
    <source>
        <dbReference type="Pfam" id="PF07238"/>
    </source>
</evidence>
<gene>
    <name evidence="2" type="ORF">QC825_07110</name>
</gene>
<keyword evidence="3" id="KW-1185">Reference proteome</keyword>
<dbReference type="Pfam" id="PF07238">
    <property type="entry name" value="PilZ"/>
    <property type="match status" value="1"/>
</dbReference>
<reference evidence="2 3" key="1">
    <citation type="submission" date="2023-04" db="EMBL/GenBank/DDBJ databases">
        <title>A long-awaited taxogenomic arrangement of the family Halomonadaceae.</title>
        <authorList>
            <person name="De La Haba R."/>
            <person name="Chuvochina M."/>
            <person name="Wittouck S."/>
            <person name="Arahal D.R."/>
            <person name="Sanchez-Porro C."/>
            <person name="Hugenholtz P."/>
            <person name="Ventosa A."/>
        </authorList>
    </citation>
    <scope>NUCLEOTIDE SEQUENCE [LARGE SCALE GENOMIC DNA]</scope>
    <source>
        <strain evidence="2 3">DSM 22428</strain>
    </source>
</reference>
<protein>
    <submittedName>
        <fullName evidence="2">PilZ domain-containing protein</fullName>
    </submittedName>
</protein>
<dbReference type="InterPro" id="IPR009875">
    <property type="entry name" value="PilZ_domain"/>
</dbReference>
<sequence length="112" mass="12105">MSSSNKALSLSFDNLDTLLSAYMPFLEYGGVFVPTRDRFELGQRVFLLLSLPGSNDLMPVSGRVAWVSPAGMSGRRLPGIGVHFDPGESGLCATIEALLGERLAEPHMSYTL</sequence>
<proteinExistence type="predicted"/>
<dbReference type="EMBL" id="JARWAO010000003">
    <property type="protein sequence ID" value="MDR5895838.1"/>
    <property type="molecule type" value="Genomic_DNA"/>
</dbReference>
<accession>A0ABU1GUX6</accession>
<name>A0ABU1GUX6_9GAMM</name>
<evidence type="ECO:0000313" key="3">
    <source>
        <dbReference type="Proteomes" id="UP001269375"/>
    </source>
</evidence>
<comment type="caution">
    <text evidence="2">The sequence shown here is derived from an EMBL/GenBank/DDBJ whole genome shotgun (WGS) entry which is preliminary data.</text>
</comment>